<gene>
    <name evidence="1" type="ORF">Back2_28590</name>
</gene>
<dbReference type="AlphaFoldDB" id="A0A3G9IK73"/>
<proteinExistence type="predicted"/>
<evidence type="ECO:0000313" key="1">
    <source>
        <dbReference type="EMBL" id="BBH18572.1"/>
    </source>
</evidence>
<organism evidence="1 2">
    <name type="scientific">Nocardioides baekrokdamisoli</name>
    <dbReference type="NCBI Taxonomy" id="1804624"/>
    <lineage>
        <taxon>Bacteria</taxon>
        <taxon>Bacillati</taxon>
        <taxon>Actinomycetota</taxon>
        <taxon>Actinomycetes</taxon>
        <taxon>Propionibacteriales</taxon>
        <taxon>Nocardioidaceae</taxon>
        <taxon>Nocardioides</taxon>
    </lineage>
</organism>
<sequence>MAHSQILDIASEHSLTFYCGDLPADPAVVAAQHEPNGYFWEGVATFVAPEIADRLDLDSEAGMFSASGSKTDCQALQAVLEPLIGSSEAISGVITRANEAGFEFDD</sequence>
<dbReference type="RefSeq" id="WP_125569857.1">
    <property type="nucleotide sequence ID" value="NZ_AP019307.1"/>
</dbReference>
<dbReference type="Proteomes" id="UP000271573">
    <property type="component" value="Chromosome"/>
</dbReference>
<name>A0A3G9IK73_9ACTN</name>
<reference evidence="1 2" key="1">
    <citation type="submission" date="2018-11" db="EMBL/GenBank/DDBJ databases">
        <title>Complete genome sequence of Nocardioides baekrokdamisoli strain KCTC 39748.</title>
        <authorList>
            <person name="Kang S.W."/>
            <person name="Lee K.C."/>
            <person name="Kim K.K."/>
            <person name="Kim J.S."/>
            <person name="Kim D.S."/>
            <person name="Ko S.H."/>
            <person name="Yang S.H."/>
            <person name="Shin Y.K."/>
            <person name="Lee J.S."/>
        </authorList>
    </citation>
    <scope>NUCLEOTIDE SEQUENCE [LARGE SCALE GENOMIC DNA]</scope>
    <source>
        <strain evidence="1 2">KCTC 39748</strain>
    </source>
</reference>
<keyword evidence="2" id="KW-1185">Reference proteome</keyword>
<accession>A0A3G9IK73</accession>
<evidence type="ECO:0000313" key="2">
    <source>
        <dbReference type="Proteomes" id="UP000271573"/>
    </source>
</evidence>
<dbReference type="EMBL" id="AP019307">
    <property type="protein sequence ID" value="BBH18572.1"/>
    <property type="molecule type" value="Genomic_DNA"/>
</dbReference>
<evidence type="ECO:0008006" key="3">
    <source>
        <dbReference type="Google" id="ProtNLM"/>
    </source>
</evidence>
<dbReference type="OrthoDB" id="8657476at2"/>
<protein>
    <recommendedName>
        <fullName evidence="3">Immunity protein 51</fullName>
    </recommendedName>
</protein>
<dbReference type="KEGG" id="nbe:Back2_28590"/>